<evidence type="ECO:0000313" key="2">
    <source>
        <dbReference type="Proteomes" id="UP001148838"/>
    </source>
</evidence>
<proteinExistence type="predicted"/>
<gene>
    <name evidence="1" type="ORF">ANN_14697</name>
</gene>
<protein>
    <submittedName>
        <fullName evidence="1">Uncharacterized protein</fullName>
    </submittedName>
</protein>
<sequence>MAKTITVDKDSGIVIKMADTSNYSLEGVWAHERQHTGQTMQEIMIQSERRFGRPPPRKATLLAWEKRKTVSDQ</sequence>
<dbReference type="Proteomes" id="UP001148838">
    <property type="component" value="Unassembled WGS sequence"/>
</dbReference>
<dbReference type="EMBL" id="JAJSOF020000019">
    <property type="protein sequence ID" value="KAJ4438746.1"/>
    <property type="molecule type" value="Genomic_DNA"/>
</dbReference>
<evidence type="ECO:0000313" key="1">
    <source>
        <dbReference type="EMBL" id="KAJ4438746.1"/>
    </source>
</evidence>
<comment type="caution">
    <text evidence="1">The sequence shown here is derived from an EMBL/GenBank/DDBJ whole genome shotgun (WGS) entry which is preliminary data.</text>
</comment>
<reference evidence="1 2" key="1">
    <citation type="journal article" date="2022" name="Allergy">
        <title>Genome assembly and annotation of Periplaneta americana reveal a comprehensive cockroach allergen profile.</title>
        <authorList>
            <person name="Wang L."/>
            <person name="Xiong Q."/>
            <person name="Saelim N."/>
            <person name="Wang L."/>
            <person name="Nong W."/>
            <person name="Wan A.T."/>
            <person name="Shi M."/>
            <person name="Liu X."/>
            <person name="Cao Q."/>
            <person name="Hui J.H.L."/>
            <person name="Sookrung N."/>
            <person name="Leung T.F."/>
            <person name="Tungtrongchitr A."/>
            <person name="Tsui S.K.W."/>
        </authorList>
    </citation>
    <scope>NUCLEOTIDE SEQUENCE [LARGE SCALE GENOMIC DNA]</scope>
    <source>
        <strain evidence="1">PWHHKU_190912</strain>
    </source>
</reference>
<accession>A0ABQ8SX32</accession>
<keyword evidence="2" id="KW-1185">Reference proteome</keyword>
<organism evidence="1 2">
    <name type="scientific">Periplaneta americana</name>
    <name type="common">American cockroach</name>
    <name type="synonym">Blatta americana</name>
    <dbReference type="NCBI Taxonomy" id="6978"/>
    <lineage>
        <taxon>Eukaryota</taxon>
        <taxon>Metazoa</taxon>
        <taxon>Ecdysozoa</taxon>
        <taxon>Arthropoda</taxon>
        <taxon>Hexapoda</taxon>
        <taxon>Insecta</taxon>
        <taxon>Pterygota</taxon>
        <taxon>Neoptera</taxon>
        <taxon>Polyneoptera</taxon>
        <taxon>Dictyoptera</taxon>
        <taxon>Blattodea</taxon>
        <taxon>Blattoidea</taxon>
        <taxon>Blattidae</taxon>
        <taxon>Blattinae</taxon>
        <taxon>Periplaneta</taxon>
    </lineage>
</organism>
<name>A0ABQ8SX32_PERAM</name>